<evidence type="ECO:0000256" key="1">
    <source>
        <dbReference type="ARBA" id="ARBA00010657"/>
    </source>
</evidence>
<dbReference type="EMBL" id="CP120985">
    <property type="protein sequence ID" value="WLQ69419.1"/>
    <property type="molecule type" value="Genomic_DNA"/>
</dbReference>
<evidence type="ECO:0000256" key="2">
    <source>
        <dbReference type="SAM" id="Coils"/>
    </source>
</evidence>
<dbReference type="RefSeq" id="WP_061661321.1">
    <property type="nucleotide sequence ID" value="NZ_CP120985.1"/>
</dbReference>
<gene>
    <name evidence="4" type="primary">mobV</name>
    <name evidence="4" type="ORF">P8A20_38520</name>
</gene>
<dbReference type="Proteomes" id="UP001224433">
    <property type="component" value="Plasmid unnamed2"/>
</dbReference>
<keyword evidence="5" id="KW-1185">Reference proteome</keyword>
<reference evidence="4 5" key="1">
    <citation type="submission" date="2023-03" db="EMBL/GenBank/DDBJ databases">
        <title>Isolation and description of six Streptomyces strains from soil environments, able to metabolize different microbial glucans.</title>
        <authorList>
            <person name="Widen T."/>
            <person name="Larsbrink J."/>
        </authorList>
    </citation>
    <scope>NUCLEOTIDE SEQUENCE [LARGE SCALE GENOMIC DNA]</scope>
    <source>
        <strain evidence="4 5">Alt3</strain>
        <plasmid evidence="4 5">unnamed2</plasmid>
    </source>
</reference>
<dbReference type="InterPro" id="IPR001668">
    <property type="entry name" value="Mob_Pre"/>
</dbReference>
<evidence type="ECO:0000313" key="4">
    <source>
        <dbReference type="EMBL" id="WLQ69419.1"/>
    </source>
</evidence>
<proteinExistence type="inferred from homology"/>
<organism evidence="4 5">
    <name type="scientific">Streptomyces glycanivorans</name>
    <dbReference type="NCBI Taxonomy" id="3033808"/>
    <lineage>
        <taxon>Bacteria</taxon>
        <taxon>Bacillati</taxon>
        <taxon>Actinomycetota</taxon>
        <taxon>Actinomycetes</taxon>
        <taxon>Kitasatosporales</taxon>
        <taxon>Streptomycetaceae</taxon>
        <taxon>Streptomyces</taxon>
    </lineage>
</organism>
<keyword evidence="2" id="KW-0175">Coiled coil</keyword>
<name>A0ABY9JS91_9ACTN</name>
<dbReference type="NCBIfam" id="NF041497">
    <property type="entry name" value="MobV"/>
    <property type="match status" value="1"/>
</dbReference>
<keyword evidence="4" id="KW-0614">Plasmid</keyword>
<feature type="region of interest" description="Disordered" evidence="3">
    <location>
        <begin position="425"/>
        <end position="448"/>
    </location>
</feature>
<dbReference type="CDD" id="cd17242">
    <property type="entry name" value="MobM_relaxase"/>
    <property type="match status" value="1"/>
</dbReference>
<sequence length="448" mass="53158">MNKFAIIHMQKFQISDVQGIQKHNQRQGKSKSNLDIDYSKSEQNYDLLNQQKIRYESTIKQKISERVKRKPRANSVVLSEFVVTASPDYMHSLSLEEQKRYFESSLAFIQKRYGKQNTLYAMVHMDEATPHMHIGVMPITEDNRLSAKDMFTRKELTSLQQDFPLEMREKGFDVERGEGSEKKHLSPQAFKEKQDLQVEVEQLSNVKTHLKTKVAETHNQLQQTTNYIEKQNETLQKIQQQFLSLDKKIKEKKQEFEMFRNQIPDKPVSMSYLREETKTEVTTKLFGKPEITEKKTGNIVVTREQWRDMKEKVDAAVIVKKDYERLQKTDLVKENHSLRENNKYLEETIEGNHLALKHSYKQNRELEEANKELHTEIGSLKAHIRDLQANIKVLYQQTKKVFKEQFKAFRGLVKNELVGREVENHFEREHERENKKKISRHRGYDMER</sequence>
<feature type="coiled-coil region" evidence="2">
    <location>
        <begin position="193"/>
        <end position="255"/>
    </location>
</feature>
<evidence type="ECO:0000313" key="5">
    <source>
        <dbReference type="Proteomes" id="UP001224433"/>
    </source>
</evidence>
<accession>A0ABY9JS91</accession>
<dbReference type="Gene3D" id="3.30.930.30">
    <property type="match status" value="1"/>
</dbReference>
<evidence type="ECO:0000256" key="3">
    <source>
        <dbReference type="SAM" id="MobiDB-lite"/>
    </source>
</evidence>
<dbReference type="Pfam" id="PF01076">
    <property type="entry name" value="Mob_Pre"/>
    <property type="match status" value="1"/>
</dbReference>
<comment type="similarity">
    <text evidence="1">Belongs to the plasmid mobilization pre family.</text>
</comment>
<protein>
    <submittedName>
        <fullName evidence="4">MobV family relaxase</fullName>
    </submittedName>
</protein>
<feature type="coiled-coil region" evidence="2">
    <location>
        <begin position="356"/>
        <end position="390"/>
    </location>
</feature>
<geneLocation type="plasmid" evidence="4 5">
    <name>unnamed2</name>
</geneLocation>